<evidence type="ECO:0000313" key="7">
    <source>
        <dbReference type="Proteomes" id="UP001617669"/>
    </source>
</evidence>
<evidence type="ECO:0000256" key="4">
    <source>
        <dbReference type="ARBA" id="ARBA00023136"/>
    </source>
</evidence>
<feature type="transmembrane region" description="Helical" evidence="5">
    <location>
        <begin position="225"/>
        <end position="245"/>
    </location>
</feature>
<comment type="subcellular location">
    <subcellularLocation>
        <location evidence="1">Membrane</location>
        <topology evidence="1">Multi-pass membrane protein</topology>
    </subcellularLocation>
</comment>
<dbReference type="SUPFAM" id="SSF161111">
    <property type="entry name" value="Cation efflux protein transmembrane domain-like"/>
    <property type="match status" value="1"/>
</dbReference>
<proteinExistence type="predicted"/>
<evidence type="ECO:0000313" key="6">
    <source>
        <dbReference type="EMBL" id="MFJ5445829.1"/>
    </source>
</evidence>
<feature type="transmembrane region" description="Helical" evidence="5">
    <location>
        <begin position="37"/>
        <end position="54"/>
    </location>
</feature>
<keyword evidence="4 5" id="KW-0472">Membrane</keyword>
<keyword evidence="3 5" id="KW-1133">Transmembrane helix</keyword>
<keyword evidence="2 5" id="KW-0812">Transmembrane</keyword>
<dbReference type="InterPro" id="IPR027469">
    <property type="entry name" value="Cation_efflux_TMD_sf"/>
</dbReference>
<sequence length="248" mass="26314">MLLISILAATLIGGVISVLLAAIISLTSLAKIADKMVAFAVGTLLCFALTDIIPEAIEQGLEPHKAGWILLGGILGFFLLEKMALWRHEHHHAHTEVLADQKVSMIVIGDGLHNFVDGVLIAAAFVADPILGWATAITVMMHEIPQEISDFMVLLNAGLSKSRALLLNTASGASMMVGGVIGWLALEATQAAIPIILVIAGSSFIYIAVADLVPELQQKRSLKDSIYQLGLIACGIAVSLLAQQLHHH</sequence>
<reference evidence="6 7" key="1">
    <citation type="submission" date="2024-11" db="EMBL/GenBank/DDBJ databases">
        <authorList>
            <person name="Kaparullina E.N."/>
            <person name="Delegan Y.A."/>
            <person name="Doronina N.V."/>
        </authorList>
    </citation>
    <scope>NUCLEOTIDE SEQUENCE [LARGE SCALE GENOMIC DNA]</scope>
    <source>
        <strain evidence="6 7">7sh_L</strain>
    </source>
</reference>
<accession>A0ABW8GKB2</accession>
<evidence type="ECO:0000256" key="2">
    <source>
        <dbReference type="ARBA" id="ARBA00022692"/>
    </source>
</evidence>
<protein>
    <submittedName>
        <fullName evidence="6">ZIP family metal transporter</fullName>
    </submittedName>
</protein>
<dbReference type="RefSeq" id="WP_400880689.1">
    <property type="nucleotide sequence ID" value="NZ_JBIWXY010000001.1"/>
</dbReference>
<dbReference type="PANTHER" id="PTHR16950">
    <property type="entry name" value="ZINC TRANSPORTER SLC39A7 HISTIDINE-RICH MEMBRANE PROTEIN KE4"/>
    <property type="match status" value="1"/>
</dbReference>
<dbReference type="PANTHER" id="PTHR16950:SF16">
    <property type="entry name" value="ZINC TRANSPORTER ZIP13"/>
    <property type="match status" value="1"/>
</dbReference>
<dbReference type="EMBL" id="JBIWXY010000001">
    <property type="protein sequence ID" value="MFJ5445829.1"/>
    <property type="molecule type" value="Genomic_DNA"/>
</dbReference>
<comment type="caution">
    <text evidence="6">The sequence shown here is derived from an EMBL/GenBank/DDBJ whole genome shotgun (WGS) entry which is preliminary data.</text>
</comment>
<evidence type="ECO:0000256" key="1">
    <source>
        <dbReference type="ARBA" id="ARBA00004141"/>
    </source>
</evidence>
<dbReference type="Proteomes" id="UP001617669">
    <property type="component" value="Unassembled WGS sequence"/>
</dbReference>
<evidence type="ECO:0000256" key="5">
    <source>
        <dbReference type="SAM" id="Phobius"/>
    </source>
</evidence>
<gene>
    <name evidence="6" type="ORF">ACIKP9_06260</name>
</gene>
<feature type="transmembrane region" description="Helical" evidence="5">
    <location>
        <begin position="66"/>
        <end position="86"/>
    </location>
</feature>
<evidence type="ECO:0000256" key="3">
    <source>
        <dbReference type="ARBA" id="ARBA00022989"/>
    </source>
</evidence>
<name>A0ABW8GKB2_9PROT</name>
<keyword evidence="7" id="KW-1185">Reference proteome</keyword>
<organism evidence="6 7">
    <name type="scientific">Methylobacillus methanolivorans</name>
    <dbReference type="NCBI Taxonomy" id="1848927"/>
    <lineage>
        <taxon>Bacteria</taxon>
        <taxon>Pseudomonadati</taxon>
        <taxon>Pseudomonadota</taxon>
        <taxon>Betaproteobacteria</taxon>
        <taxon>Nitrosomonadales</taxon>
        <taxon>Methylophilaceae</taxon>
        <taxon>Methylobacillus</taxon>
    </lineage>
</organism>
<dbReference type="Pfam" id="PF02535">
    <property type="entry name" value="Zip"/>
    <property type="match status" value="1"/>
</dbReference>
<dbReference type="InterPro" id="IPR003689">
    <property type="entry name" value="ZIP"/>
</dbReference>
<feature type="transmembrane region" description="Helical" evidence="5">
    <location>
        <begin position="192"/>
        <end position="213"/>
    </location>
</feature>
<feature type="transmembrane region" description="Helical" evidence="5">
    <location>
        <begin position="165"/>
        <end position="186"/>
    </location>
</feature>